<protein>
    <submittedName>
        <fullName evidence="2">Uncharacterized protein</fullName>
    </submittedName>
</protein>
<dbReference type="VEuPathDB" id="CryptoDB:Cvel_16102"/>
<reference evidence="2" key="1">
    <citation type="submission" date="2014-11" db="EMBL/GenBank/DDBJ databases">
        <authorList>
            <person name="Otto D Thomas"/>
            <person name="Naeem Raeece"/>
        </authorList>
    </citation>
    <scope>NUCLEOTIDE SEQUENCE</scope>
</reference>
<dbReference type="AlphaFoldDB" id="A0A0G4FB22"/>
<sequence length="242" mass="25641">MGAICSAALSNATKANAPGGIPGGAPKEGDVIMLWDCGVIGTVKSVEEQNRKVTIEEVGSKDEGRYNYANRKGVPEWKPVAAEPLLAPFIPTNFQCTASYRGDQVNGIVMGVKDGKITVHFYPDEAHSCDKTNWKLGTTEHYAPTEVVPGHTGKDRPRNRTPDEIEAEGKKVKSYGVAYIYCGGCGNGVWEDPCPCYTGGGRKGTFCQQCGKGASSGSTVCCGKAVGDGAQNQGYPAILDRQ</sequence>
<feature type="compositionally biased region" description="Basic and acidic residues" evidence="1">
    <location>
        <begin position="152"/>
        <end position="167"/>
    </location>
</feature>
<accession>A0A0G4FB22</accession>
<dbReference type="EMBL" id="CDMZ01000249">
    <property type="protein sequence ID" value="CEM10128.1"/>
    <property type="molecule type" value="Genomic_DNA"/>
</dbReference>
<evidence type="ECO:0000313" key="2">
    <source>
        <dbReference type="EMBL" id="CEM10128.1"/>
    </source>
</evidence>
<evidence type="ECO:0000256" key="1">
    <source>
        <dbReference type="SAM" id="MobiDB-lite"/>
    </source>
</evidence>
<proteinExistence type="predicted"/>
<organism evidence="2">
    <name type="scientific">Chromera velia CCMP2878</name>
    <dbReference type="NCBI Taxonomy" id="1169474"/>
    <lineage>
        <taxon>Eukaryota</taxon>
        <taxon>Sar</taxon>
        <taxon>Alveolata</taxon>
        <taxon>Colpodellida</taxon>
        <taxon>Chromeraceae</taxon>
        <taxon>Chromera</taxon>
    </lineage>
</organism>
<name>A0A0G4FB22_9ALVE</name>
<feature type="region of interest" description="Disordered" evidence="1">
    <location>
        <begin position="144"/>
        <end position="167"/>
    </location>
</feature>
<gene>
    <name evidence="2" type="ORF">Cvel_16102</name>
</gene>